<feature type="non-terminal residue" evidence="1">
    <location>
        <position position="100"/>
    </location>
</feature>
<reference evidence="1" key="1">
    <citation type="submission" date="2022-06" db="EMBL/GenBank/DDBJ databases">
        <title>Phylogenomic reconstructions and comparative analyses of Kickxellomycotina fungi.</title>
        <authorList>
            <person name="Reynolds N.K."/>
            <person name="Stajich J.E."/>
            <person name="Barry K."/>
            <person name="Grigoriev I.V."/>
            <person name="Crous P."/>
            <person name="Smith M.E."/>
        </authorList>
    </citation>
    <scope>NUCLEOTIDE SEQUENCE</scope>
    <source>
        <strain evidence="1">RSA 2271</strain>
    </source>
</reference>
<dbReference type="Proteomes" id="UP001145114">
    <property type="component" value="Unassembled WGS sequence"/>
</dbReference>
<dbReference type="EMBL" id="JAMZIH010009307">
    <property type="protein sequence ID" value="KAJ1670358.1"/>
    <property type="molecule type" value="Genomic_DNA"/>
</dbReference>
<evidence type="ECO:0000313" key="1">
    <source>
        <dbReference type="EMBL" id="KAJ1670358.1"/>
    </source>
</evidence>
<organism evidence="1 2">
    <name type="scientific">Spiromyces aspiralis</name>
    <dbReference type="NCBI Taxonomy" id="68401"/>
    <lineage>
        <taxon>Eukaryota</taxon>
        <taxon>Fungi</taxon>
        <taxon>Fungi incertae sedis</taxon>
        <taxon>Zoopagomycota</taxon>
        <taxon>Kickxellomycotina</taxon>
        <taxon>Kickxellomycetes</taxon>
        <taxon>Kickxellales</taxon>
        <taxon>Kickxellaceae</taxon>
        <taxon>Spiromyces</taxon>
    </lineage>
</organism>
<proteinExistence type="predicted"/>
<evidence type="ECO:0000313" key="2">
    <source>
        <dbReference type="Proteomes" id="UP001145114"/>
    </source>
</evidence>
<accession>A0ACC1H752</accession>
<name>A0ACC1H752_9FUNG</name>
<gene>
    <name evidence="1" type="primary">PNO1</name>
    <name evidence="1" type="ORF">EV182_008261</name>
</gene>
<comment type="caution">
    <text evidence="1">The sequence shown here is derived from an EMBL/GenBank/DDBJ whole genome shotgun (WGS) entry which is preliminary data.</text>
</comment>
<protein>
    <submittedName>
        <fullName evidence="1">Pre-rRNA-processing protein pno1</fullName>
    </submittedName>
</protein>
<keyword evidence="2" id="KW-1185">Reference proteome</keyword>
<sequence length="100" mass="11760">MNNGRPEFRKIRIPSHRYGPLKENWLKIYTPIVEHLKLQIRFNPKQRLVEIRTCNQTTDPGAIQKAADFIRAFALGFEVDDAMALLRLDDLYIESFEIKD</sequence>